<reference evidence="2 3" key="1">
    <citation type="submission" date="2016-11" db="EMBL/GenBank/DDBJ databases">
        <authorList>
            <person name="Jaros S."/>
            <person name="Januszkiewicz K."/>
            <person name="Wedrychowicz H."/>
        </authorList>
    </citation>
    <scope>NUCLEOTIDE SEQUENCE [LARGE SCALE GENOMIC DNA]</scope>
    <source>
        <strain evidence="2 3">DSM 15212</strain>
    </source>
</reference>
<organism evidence="2 3">
    <name type="scientific">Paramaledivibacter caminithermalis (strain DSM 15212 / CIP 107654 / DViRD3)</name>
    <name type="common">Clostridium caminithermale</name>
    <dbReference type="NCBI Taxonomy" id="1121301"/>
    <lineage>
        <taxon>Bacteria</taxon>
        <taxon>Bacillati</taxon>
        <taxon>Bacillota</taxon>
        <taxon>Clostridia</taxon>
        <taxon>Peptostreptococcales</taxon>
        <taxon>Caminicellaceae</taxon>
        <taxon>Paramaledivibacter</taxon>
    </lineage>
</organism>
<feature type="transmembrane region" description="Helical" evidence="1">
    <location>
        <begin position="207"/>
        <end position="226"/>
    </location>
</feature>
<dbReference type="EMBL" id="FRAG01000040">
    <property type="protein sequence ID" value="SHK25687.1"/>
    <property type="molecule type" value="Genomic_DNA"/>
</dbReference>
<keyword evidence="3" id="KW-1185">Reference proteome</keyword>
<protein>
    <submittedName>
        <fullName evidence="2">ABC-2 family transporter protein</fullName>
    </submittedName>
</protein>
<sequence>MMYLYYLVIEFKKSFVYRANMIFEILLSYLPLIAYILLWSTIYSNKIYIKNYTFEYTITYIFIIKVFQIFLTPSFHWEVNEDIKYGKLSNYIIKPINYFKYIFFKTLGKKLTSMCILTVPTLFVGFFINYYFNINLYLNLSTPKSIIFFIFALMGTYILYFQIYYLISLLSFVFDEVGSLFYTIEIIMEFFLGTIIPLYLFPAKLLLVIKFTPFSYLLHFLAQFIIEPNSFNIYEALQVQLIWIILFGFAISLLWKLGIKKYSSLGG</sequence>
<feature type="transmembrane region" description="Helical" evidence="1">
    <location>
        <begin position="146"/>
        <end position="167"/>
    </location>
</feature>
<keyword evidence="1" id="KW-0812">Transmembrane</keyword>
<gene>
    <name evidence="2" type="ORF">SAMN02745912_02791</name>
</gene>
<dbReference type="PANTHER" id="PTHR36832:SF1">
    <property type="entry name" value="SLR1174 PROTEIN"/>
    <property type="match status" value="1"/>
</dbReference>
<evidence type="ECO:0000313" key="2">
    <source>
        <dbReference type="EMBL" id="SHK25687.1"/>
    </source>
</evidence>
<proteinExistence type="predicted"/>
<dbReference type="AlphaFoldDB" id="A0A1M6R039"/>
<dbReference type="RefSeq" id="WP_073151288.1">
    <property type="nucleotide sequence ID" value="NZ_FRAG01000040.1"/>
</dbReference>
<keyword evidence="1" id="KW-1133">Transmembrane helix</keyword>
<feature type="transmembrane region" description="Helical" evidence="1">
    <location>
        <begin position="179"/>
        <end position="200"/>
    </location>
</feature>
<dbReference type="InterPro" id="IPR010390">
    <property type="entry name" value="ABC-2_transporter-like"/>
</dbReference>
<dbReference type="OrthoDB" id="8582979at2"/>
<evidence type="ECO:0000256" key="1">
    <source>
        <dbReference type="SAM" id="Phobius"/>
    </source>
</evidence>
<evidence type="ECO:0000313" key="3">
    <source>
        <dbReference type="Proteomes" id="UP000184465"/>
    </source>
</evidence>
<feature type="transmembrane region" description="Helical" evidence="1">
    <location>
        <begin position="111"/>
        <end position="134"/>
    </location>
</feature>
<feature type="transmembrane region" description="Helical" evidence="1">
    <location>
        <begin position="238"/>
        <end position="255"/>
    </location>
</feature>
<dbReference type="Pfam" id="PF06182">
    <property type="entry name" value="ABC2_membrane_6"/>
    <property type="match status" value="1"/>
</dbReference>
<dbReference type="STRING" id="1121301.SAMN02745912_02791"/>
<dbReference type="PANTHER" id="PTHR36832">
    <property type="entry name" value="SLR1174 PROTEIN-RELATED"/>
    <property type="match status" value="1"/>
</dbReference>
<keyword evidence="1" id="KW-0472">Membrane</keyword>
<dbReference type="Proteomes" id="UP000184465">
    <property type="component" value="Unassembled WGS sequence"/>
</dbReference>
<feature type="transmembrane region" description="Helical" evidence="1">
    <location>
        <begin position="20"/>
        <end position="40"/>
    </location>
</feature>
<feature type="transmembrane region" description="Helical" evidence="1">
    <location>
        <begin position="52"/>
        <end position="71"/>
    </location>
</feature>
<name>A0A1M6R039_PARC5</name>
<accession>A0A1M6R039</accession>